<name>A0AA50CSI0_9HYPH</name>
<sequence>MTEGDRSPSAYPETFDDDFKDIIMDAPNIDTLGVALVEKGFAPNLALLDINNSLSVPQSFDMPAPWSLPSRMFRFPIEVCRPDDDQPRTLGLRHPLLADHPYVRHVETRLGFEIARSGAPNRHGYSTAPTARWWHAVDLVMAGKWRELLETREFTERDCIMQAVAFGCRYSHHEDKKASGYLSVPDARKVMDAVGSKEPGERSATIRTFSAPCLCRQEKGAEHWPINTGRLSAEAVAWGMIFGIEDGWFRHDRAGFLQWSELGRERYAAGDSASYVQASGQAAFAF</sequence>
<geneLocation type="plasmid" evidence="1 2">
    <name>unnamed6</name>
</geneLocation>
<dbReference type="Proteomes" id="UP001234585">
    <property type="component" value="Plasmid unnamed6"/>
</dbReference>
<accession>A0AA50CSI0</accession>
<gene>
    <name evidence="1" type="ORF">Q9313_28130</name>
</gene>
<evidence type="ECO:0000313" key="1">
    <source>
        <dbReference type="EMBL" id="WLS01256.1"/>
    </source>
</evidence>
<evidence type="ECO:0000313" key="2">
    <source>
        <dbReference type="Proteomes" id="UP001234585"/>
    </source>
</evidence>
<dbReference type="AlphaFoldDB" id="A0AA50CSI0"/>
<dbReference type="RefSeq" id="WP_306041621.1">
    <property type="nucleotide sequence ID" value="NZ_CP132308.1"/>
</dbReference>
<protein>
    <submittedName>
        <fullName evidence="1">Uncharacterized protein</fullName>
    </submittedName>
</protein>
<keyword evidence="1" id="KW-0614">Plasmid</keyword>
<organism evidence="1 2">
    <name type="scientific">Shinella sumterensis</name>
    <dbReference type="NCBI Taxonomy" id="1967501"/>
    <lineage>
        <taxon>Bacteria</taxon>
        <taxon>Pseudomonadati</taxon>
        <taxon>Pseudomonadota</taxon>
        <taxon>Alphaproteobacteria</taxon>
        <taxon>Hyphomicrobiales</taxon>
        <taxon>Rhizobiaceae</taxon>
        <taxon>Shinella</taxon>
    </lineage>
</organism>
<keyword evidence="2" id="KW-1185">Reference proteome</keyword>
<dbReference type="EMBL" id="CP132308">
    <property type="protein sequence ID" value="WLS01256.1"/>
    <property type="molecule type" value="Genomic_DNA"/>
</dbReference>
<reference evidence="1 2" key="1">
    <citation type="submission" date="2023-08" db="EMBL/GenBank/DDBJ databases">
        <title>Pathogen: clinical or host-associated sample.</title>
        <authorList>
            <person name="Hergert J."/>
            <person name="Casey R."/>
            <person name="Wagner J."/>
            <person name="Young E.L."/>
            <person name="Oakeson K.F."/>
        </authorList>
    </citation>
    <scope>NUCLEOTIDE SEQUENCE [LARGE SCALE GENOMIC DNA]</scope>
    <source>
        <strain evidence="1 2">1760953</strain>
        <plasmid evidence="1 2">unnamed6</plasmid>
    </source>
</reference>
<proteinExistence type="predicted"/>